<name>A0A381X021_9ZZZZ</name>
<accession>A0A381X021</accession>
<dbReference type="EMBL" id="UINC01013390">
    <property type="protein sequence ID" value="SVA57888.1"/>
    <property type="molecule type" value="Genomic_DNA"/>
</dbReference>
<dbReference type="AlphaFoldDB" id="A0A381X021"/>
<feature type="non-terminal residue" evidence="2">
    <location>
        <position position="1"/>
    </location>
</feature>
<evidence type="ECO:0000313" key="2">
    <source>
        <dbReference type="EMBL" id="SVA57888.1"/>
    </source>
</evidence>
<evidence type="ECO:0000256" key="1">
    <source>
        <dbReference type="SAM" id="MobiDB-lite"/>
    </source>
</evidence>
<sequence length="22" mass="2283">WSCARRSATGTTPTRGSSSNLS</sequence>
<protein>
    <submittedName>
        <fullName evidence="2">Uncharacterized protein</fullName>
    </submittedName>
</protein>
<feature type="non-terminal residue" evidence="2">
    <location>
        <position position="22"/>
    </location>
</feature>
<organism evidence="2">
    <name type="scientific">marine metagenome</name>
    <dbReference type="NCBI Taxonomy" id="408172"/>
    <lineage>
        <taxon>unclassified sequences</taxon>
        <taxon>metagenomes</taxon>
        <taxon>ecological metagenomes</taxon>
    </lineage>
</organism>
<feature type="region of interest" description="Disordered" evidence="1">
    <location>
        <begin position="1"/>
        <end position="22"/>
    </location>
</feature>
<gene>
    <name evidence="2" type="ORF">METZ01_LOCUS110742</name>
</gene>
<reference evidence="2" key="1">
    <citation type="submission" date="2018-05" db="EMBL/GenBank/DDBJ databases">
        <authorList>
            <person name="Lanie J.A."/>
            <person name="Ng W.-L."/>
            <person name="Kazmierczak K.M."/>
            <person name="Andrzejewski T.M."/>
            <person name="Davidsen T.M."/>
            <person name="Wayne K.J."/>
            <person name="Tettelin H."/>
            <person name="Glass J.I."/>
            <person name="Rusch D."/>
            <person name="Podicherti R."/>
            <person name="Tsui H.-C.T."/>
            <person name="Winkler M.E."/>
        </authorList>
    </citation>
    <scope>NUCLEOTIDE SEQUENCE</scope>
</reference>
<proteinExistence type="predicted"/>
<feature type="compositionally biased region" description="Polar residues" evidence="1">
    <location>
        <begin position="8"/>
        <end position="22"/>
    </location>
</feature>